<gene>
    <name evidence="2" type="ORF">PVAP13_8NG224601</name>
</gene>
<organism evidence="2 3">
    <name type="scientific">Panicum virgatum</name>
    <name type="common">Blackwell switchgrass</name>
    <dbReference type="NCBI Taxonomy" id="38727"/>
    <lineage>
        <taxon>Eukaryota</taxon>
        <taxon>Viridiplantae</taxon>
        <taxon>Streptophyta</taxon>
        <taxon>Embryophyta</taxon>
        <taxon>Tracheophyta</taxon>
        <taxon>Spermatophyta</taxon>
        <taxon>Magnoliopsida</taxon>
        <taxon>Liliopsida</taxon>
        <taxon>Poales</taxon>
        <taxon>Poaceae</taxon>
        <taxon>PACMAD clade</taxon>
        <taxon>Panicoideae</taxon>
        <taxon>Panicodae</taxon>
        <taxon>Paniceae</taxon>
        <taxon>Panicinae</taxon>
        <taxon>Panicum</taxon>
        <taxon>Panicum sect. Hiantes</taxon>
    </lineage>
</organism>
<dbReference type="EMBL" id="CM029052">
    <property type="protein sequence ID" value="KAG2557871.1"/>
    <property type="molecule type" value="Genomic_DNA"/>
</dbReference>
<sequence length="100" mass="10701">MVKYGRGLGSAAAQQQGETAAHSKGRWRRIASSIAGEAASAARPRLTLAPLLRLRMAATCPKMERGGGGGGGREVQREERHGRAPDGRARRLRMGERRPG</sequence>
<protein>
    <submittedName>
        <fullName evidence="2">Uncharacterized protein</fullName>
    </submittedName>
</protein>
<evidence type="ECO:0000313" key="2">
    <source>
        <dbReference type="EMBL" id="KAG2557871.1"/>
    </source>
</evidence>
<feature type="region of interest" description="Disordered" evidence="1">
    <location>
        <begin position="59"/>
        <end position="100"/>
    </location>
</feature>
<keyword evidence="3" id="KW-1185">Reference proteome</keyword>
<evidence type="ECO:0000256" key="1">
    <source>
        <dbReference type="SAM" id="MobiDB-lite"/>
    </source>
</evidence>
<proteinExistence type="predicted"/>
<feature type="compositionally biased region" description="Basic and acidic residues" evidence="1">
    <location>
        <begin position="74"/>
        <end position="100"/>
    </location>
</feature>
<comment type="caution">
    <text evidence="2">The sequence shown here is derived from an EMBL/GenBank/DDBJ whole genome shotgun (WGS) entry which is preliminary data.</text>
</comment>
<dbReference type="Proteomes" id="UP000823388">
    <property type="component" value="Chromosome 8N"/>
</dbReference>
<dbReference type="AlphaFoldDB" id="A0A8T0P6R9"/>
<accession>A0A8T0P6R9</accession>
<evidence type="ECO:0000313" key="3">
    <source>
        <dbReference type="Proteomes" id="UP000823388"/>
    </source>
</evidence>
<reference evidence="2" key="1">
    <citation type="submission" date="2020-05" db="EMBL/GenBank/DDBJ databases">
        <title>WGS assembly of Panicum virgatum.</title>
        <authorList>
            <person name="Lovell J.T."/>
            <person name="Jenkins J."/>
            <person name="Shu S."/>
            <person name="Juenger T.E."/>
            <person name="Schmutz J."/>
        </authorList>
    </citation>
    <scope>NUCLEOTIDE SEQUENCE</scope>
    <source>
        <strain evidence="2">AP13</strain>
    </source>
</reference>
<name>A0A8T0P6R9_PANVG</name>
<feature type="region of interest" description="Disordered" evidence="1">
    <location>
        <begin position="1"/>
        <end position="27"/>
    </location>
</feature>